<feature type="compositionally biased region" description="Low complexity" evidence="13">
    <location>
        <begin position="578"/>
        <end position="587"/>
    </location>
</feature>
<feature type="region of interest" description="Disordered" evidence="13">
    <location>
        <begin position="555"/>
        <end position="587"/>
    </location>
</feature>
<feature type="region of interest" description="Disordered" evidence="13">
    <location>
        <begin position="466"/>
        <end position="523"/>
    </location>
</feature>
<evidence type="ECO:0000256" key="10">
    <source>
        <dbReference type="ARBA" id="ARBA00022840"/>
    </source>
</evidence>
<evidence type="ECO:0000259" key="14">
    <source>
        <dbReference type="PROSITE" id="PS50011"/>
    </source>
</evidence>
<comment type="subcellular location">
    <subcellularLocation>
        <location evidence="2">Cytoplasm</location>
    </subcellularLocation>
</comment>
<organism evidence="15 16">
    <name type="scientific">Esox lucius</name>
    <name type="common">Northern pike</name>
    <dbReference type="NCBI Taxonomy" id="8010"/>
    <lineage>
        <taxon>Eukaryota</taxon>
        <taxon>Metazoa</taxon>
        <taxon>Chordata</taxon>
        <taxon>Craniata</taxon>
        <taxon>Vertebrata</taxon>
        <taxon>Euteleostomi</taxon>
        <taxon>Actinopterygii</taxon>
        <taxon>Neopterygii</taxon>
        <taxon>Teleostei</taxon>
        <taxon>Protacanthopterygii</taxon>
        <taxon>Esociformes</taxon>
        <taxon>Esocidae</taxon>
        <taxon>Esox</taxon>
    </lineage>
</organism>
<dbReference type="InterPro" id="IPR024678">
    <property type="entry name" value="Kinase_OSR1/WNK_CCT"/>
</dbReference>
<dbReference type="GO" id="GO:0005524">
    <property type="term" value="F:ATP binding"/>
    <property type="evidence" value="ECO:0007669"/>
    <property type="project" value="UniProtKB-KW"/>
</dbReference>
<dbReference type="PROSITE" id="PS50011">
    <property type="entry name" value="PROTEIN_KINASE_DOM"/>
    <property type="match status" value="1"/>
</dbReference>
<feature type="region of interest" description="Disordered" evidence="13">
    <location>
        <begin position="31"/>
        <end position="79"/>
    </location>
</feature>
<dbReference type="FunFam" id="3.10.20.90:FF:000007">
    <property type="entry name" value="Serine/threonine-protein kinase WNK1 isoform 1"/>
    <property type="match status" value="1"/>
</dbReference>
<dbReference type="GO" id="GO:0005737">
    <property type="term" value="C:cytoplasm"/>
    <property type="evidence" value="ECO:0007669"/>
    <property type="project" value="UniProtKB-SubCell"/>
</dbReference>
<dbReference type="EC" id="2.7.11.1" evidence="3"/>
<dbReference type="Pfam" id="PF12202">
    <property type="entry name" value="OSR1_C"/>
    <property type="match status" value="1"/>
</dbReference>
<keyword evidence="4" id="KW-0963">Cytoplasm</keyword>
<dbReference type="InterPro" id="IPR008271">
    <property type="entry name" value="Ser/Thr_kinase_AS"/>
</dbReference>
<evidence type="ECO:0000256" key="3">
    <source>
        <dbReference type="ARBA" id="ARBA00012513"/>
    </source>
</evidence>
<dbReference type="Pfam" id="PF00069">
    <property type="entry name" value="Pkinase"/>
    <property type="match status" value="1"/>
</dbReference>
<comment type="catalytic activity">
    <reaction evidence="11">
        <text>L-threonyl-[protein] + ATP = O-phospho-L-threonyl-[protein] + ADP + H(+)</text>
        <dbReference type="Rhea" id="RHEA:46608"/>
        <dbReference type="Rhea" id="RHEA-COMP:11060"/>
        <dbReference type="Rhea" id="RHEA-COMP:11605"/>
        <dbReference type="ChEBI" id="CHEBI:15378"/>
        <dbReference type="ChEBI" id="CHEBI:30013"/>
        <dbReference type="ChEBI" id="CHEBI:30616"/>
        <dbReference type="ChEBI" id="CHEBI:61977"/>
        <dbReference type="ChEBI" id="CHEBI:456216"/>
        <dbReference type="EC" id="2.7.11.1"/>
    </reaction>
</comment>
<feature type="compositionally biased region" description="Basic and acidic residues" evidence="13">
    <location>
        <begin position="54"/>
        <end position="79"/>
    </location>
</feature>
<evidence type="ECO:0000256" key="12">
    <source>
        <dbReference type="ARBA" id="ARBA00048679"/>
    </source>
</evidence>
<dbReference type="Gene3D" id="3.10.20.90">
    <property type="entry name" value="Phosphatidylinositol 3-kinase Catalytic Subunit, Chain A, domain 1"/>
    <property type="match status" value="1"/>
</dbReference>
<evidence type="ECO:0000256" key="8">
    <source>
        <dbReference type="ARBA" id="ARBA00022741"/>
    </source>
</evidence>
<feature type="compositionally biased region" description="Low complexity" evidence="13">
    <location>
        <begin position="469"/>
        <end position="483"/>
    </location>
</feature>
<feature type="domain" description="Protein kinase" evidence="14">
    <location>
        <begin position="102"/>
        <end position="362"/>
    </location>
</feature>
<dbReference type="GeneTree" id="ENSGT00940000155474"/>
<reference evidence="15" key="3">
    <citation type="submission" date="2025-09" db="UniProtKB">
        <authorList>
            <consortium name="Ensembl"/>
        </authorList>
    </citation>
    <scope>IDENTIFICATION</scope>
</reference>
<name>A0AAY5KU96_ESOLU</name>
<comment type="catalytic activity">
    <reaction evidence="12">
        <text>L-seryl-[protein] + ATP = O-phospho-L-seryl-[protein] + ADP + H(+)</text>
        <dbReference type="Rhea" id="RHEA:17989"/>
        <dbReference type="Rhea" id="RHEA-COMP:9863"/>
        <dbReference type="Rhea" id="RHEA-COMP:11604"/>
        <dbReference type="ChEBI" id="CHEBI:15378"/>
        <dbReference type="ChEBI" id="CHEBI:29999"/>
        <dbReference type="ChEBI" id="CHEBI:30616"/>
        <dbReference type="ChEBI" id="CHEBI:83421"/>
        <dbReference type="ChEBI" id="CHEBI:456216"/>
        <dbReference type="EC" id="2.7.11.1"/>
    </reaction>
</comment>
<evidence type="ECO:0000256" key="13">
    <source>
        <dbReference type="SAM" id="MobiDB-lite"/>
    </source>
</evidence>
<dbReference type="PROSITE" id="PS00108">
    <property type="entry name" value="PROTEIN_KINASE_ST"/>
    <property type="match status" value="1"/>
</dbReference>
<dbReference type="GO" id="GO:0004674">
    <property type="term" value="F:protein serine/threonine kinase activity"/>
    <property type="evidence" value="ECO:0007669"/>
    <property type="project" value="UniProtKB-KW"/>
</dbReference>
<evidence type="ECO:0000256" key="7">
    <source>
        <dbReference type="ARBA" id="ARBA00022679"/>
    </source>
</evidence>
<dbReference type="FunFam" id="3.30.200.20:FF:000494">
    <property type="entry name" value="serine/threonine-protein kinase WNK2 isoform X2"/>
    <property type="match status" value="1"/>
</dbReference>
<reference evidence="15 16" key="1">
    <citation type="submission" date="2020-02" db="EMBL/GenBank/DDBJ databases">
        <title>Esox lucius (northern pike) genome, fEsoLuc1, primary haplotype.</title>
        <authorList>
            <person name="Myers G."/>
            <person name="Karagic N."/>
            <person name="Meyer A."/>
            <person name="Pippel M."/>
            <person name="Reichard M."/>
            <person name="Winkler S."/>
            <person name="Tracey A."/>
            <person name="Sims Y."/>
            <person name="Howe K."/>
            <person name="Rhie A."/>
            <person name="Formenti G."/>
            <person name="Durbin R."/>
            <person name="Fedrigo O."/>
            <person name="Jarvis E.D."/>
        </authorList>
    </citation>
    <scope>NUCLEOTIDE SEQUENCE [LARGE SCALE GENOMIC DNA]</scope>
</reference>
<dbReference type="Proteomes" id="UP000265140">
    <property type="component" value="Chromosome 18"/>
</dbReference>
<evidence type="ECO:0000256" key="1">
    <source>
        <dbReference type="ARBA" id="ARBA00001946"/>
    </source>
</evidence>
<reference evidence="15" key="2">
    <citation type="submission" date="2025-08" db="UniProtKB">
        <authorList>
            <consortium name="Ensembl"/>
        </authorList>
    </citation>
    <scope>IDENTIFICATION</scope>
</reference>
<proteinExistence type="predicted"/>
<keyword evidence="9" id="KW-0418">Kinase</keyword>
<feature type="compositionally biased region" description="Low complexity" evidence="13">
    <location>
        <begin position="31"/>
        <end position="45"/>
    </location>
</feature>
<dbReference type="Ensembl" id="ENSELUT00000096067.1">
    <property type="protein sequence ID" value="ENSELUP00000092743.1"/>
    <property type="gene ID" value="ENSELUG00000037708.1"/>
</dbReference>
<accession>A0AAY5KU96</accession>
<dbReference type="AlphaFoldDB" id="A0AAY5KU96"/>
<dbReference type="InterPro" id="IPR050588">
    <property type="entry name" value="WNK_Ser-Thr_kinase"/>
</dbReference>
<dbReference type="InterPro" id="IPR011009">
    <property type="entry name" value="Kinase-like_dom_sf"/>
</dbReference>
<dbReference type="FunFam" id="1.10.510.10:FF:000006">
    <property type="entry name" value="Serine/threonine-protein kinase WNK1 isoform 2"/>
    <property type="match status" value="1"/>
</dbReference>
<dbReference type="InterPro" id="IPR000719">
    <property type="entry name" value="Prot_kinase_dom"/>
</dbReference>
<dbReference type="PANTHER" id="PTHR13902">
    <property type="entry name" value="SERINE/THREONINE-PROTEIN KINASE WNK WITH NO LYSINE -RELATED"/>
    <property type="match status" value="1"/>
</dbReference>
<keyword evidence="16" id="KW-1185">Reference proteome</keyword>
<keyword evidence="8" id="KW-0547">Nucleotide-binding</keyword>
<keyword evidence="5" id="KW-0723">Serine/threonine-protein kinase</keyword>
<evidence type="ECO:0000256" key="9">
    <source>
        <dbReference type="ARBA" id="ARBA00022777"/>
    </source>
</evidence>
<dbReference type="SMART" id="SM00220">
    <property type="entry name" value="S_TKc"/>
    <property type="match status" value="1"/>
</dbReference>
<evidence type="ECO:0000256" key="4">
    <source>
        <dbReference type="ARBA" id="ARBA00022490"/>
    </source>
</evidence>
<protein>
    <recommendedName>
        <fullName evidence="3">non-specific serine/threonine protein kinase</fullName>
        <ecNumber evidence="3">2.7.11.1</ecNumber>
    </recommendedName>
</protein>
<sequence>MGPVRTRMSARSSAPLTLTLSADAAIPWTVTSNKSSTASSGAASSPVEDGGGTVEERREEDEKGAAKALLEEQKREAEKKVQDDIEEVETKAIGTSLDGRFLKFDIEIGRGSFKTVYKGLDTETTVEVAWCELQDRKLSKTERQRFKEEAEMLKGLQHPNIVRFYDSWESPSRGKNSKCIVLVTELMTSGTLKTYLKRFKVMKIKVLRSWCRQILKGLHFLHTRAPPIIHRDLKCDNIFITGPTGSVKIGDLGLATLKRASFAKSVIGTPEFMAPEMYEEKYDESVDVYAFGMCMLEMATSEYPYSECQNAAQIYRRVTSGVKPASFDKVAIPEVKEIIEGCIRQNKDERYVIKILLSHAFFQEETGVRVELAEEDDGEMIAIKLWLRIEDVKKLKGKYKDNEAIEFSFDLNKDIPEDVAQEMVESGYVCEGDHKTMAKAIKDRVSLIKKKREQRKLVREELEKRNLEQQKAQQAPKQSQVPPQGQPSAPTQPPGVPAQPPGVPAQPPGVPTDQEESEVDPHQHQLKYQLDHISTTCRYTAHRVSGSLFTMDAGPGSSMFTESHQQTLSYSNTPAPPQQQQGQSQAPYPATCSQQLNAYQQQTMVSDVSKRTLM</sequence>
<dbReference type="CDD" id="cd14030">
    <property type="entry name" value="STKc_WNK1"/>
    <property type="match status" value="1"/>
</dbReference>
<evidence type="ECO:0000256" key="6">
    <source>
        <dbReference type="ARBA" id="ARBA00022553"/>
    </source>
</evidence>
<keyword evidence="10" id="KW-0067">ATP-binding</keyword>
<evidence type="ECO:0000256" key="2">
    <source>
        <dbReference type="ARBA" id="ARBA00004496"/>
    </source>
</evidence>
<comment type="cofactor">
    <cofactor evidence="1">
        <name>Mg(2+)</name>
        <dbReference type="ChEBI" id="CHEBI:18420"/>
    </cofactor>
</comment>
<evidence type="ECO:0000256" key="5">
    <source>
        <dbReference type="ARBA" id="ARBA00022527"/>
    </source>
</evidence>
<dbReference type="Gene3D" id="3.30.200.20">
    <property type="entry name" value="Phosphorylase Kinase, domain 1"/>
    <property type="match status" value="1"/>
</dbReference>
<dbReference type="SUPFAM" id="SSF56112">
    <property type="entry name" value="Protein kinase-like (PK-like)"/>
    <property type="match status" value="1"/>
</dbReference>
<evidence type="ECO:0000313" key="15">
    <source>
        <dbReference type="Ensembl" id="ENSELUP00000092743.1"/>
    </source>
</evidence>
<evidence type="ECO:0000256" key="11">
    <source>
        <dbReference type="ARBA" id="ARBA00047899"/>
    </source>
</evidence>
<keyword evidence="7" id="KW-0808">Transferase</keyword>
<keyword evidence="6" id="KW-0597">Phosphoprotein</keyword>
<evidence type="ECO:0000313" key="16">
    <source>
        <dbReference type="Proteomes" id="UP000265140"/>
    </source>
</evidence>
<dbReference type="Gene3D" id="1.10.510.10">
    <property type="entry name" value="Transferase(Phosphotransferase) domain 1"/>
    <property type="match status" value="1"/>
</dbReference>
<feature type="compositionally biased region" description="Polar residues" evidence="13">
    <location>
        <begin position="558"/>
        <end position="573"/>
    </location>
</feature>
<feature type="compositionally biased region" description="Pro residues" evidence="13">
    <location>
        <begin position="490"/>
        <end position="510"/>
    </location>
</feature>